<reference evidence="1 2" key="1">
    <citation type="submission" date="2024-05" db="EMBL/GenBank/DDBJ databases">
        <title>Genome sequencing and assembly of Indian major carp, Cirrhinus mrigala (Hamilton, 1822).</title>
        <authorList>
            <person name="Mohindra V."/>
            <person name="Chowdhury L.M."/>
            <person name="Lal K."/>
            <person name="Jena J.K."/>
        </authorList>
    </citation>
    <scope>NUCLEOTIDE SEQUENCE [LARGE SCALE GENOMIC DNA]</scope>
    <source>
        <strain evidence="1">CM1030</strain>
        <tissue evidence="1">Blood</tissue>
    </source>
</reference>
<feature type="non-terminal residue" evidence="1">
    <location>
        <position position="1"/>
    </location>
</feature>
<dbReference type="EMBL" id="JAMKFB020000003">
    <property type="protein sequence ID" value="KAL0198630.1"/>
    <property type="molecule type" value="Genomic_DNA"/>
</dbReference>
<protein>
    <submittedName>
        <fullName evidence="1">Uncharacterized protein</fullName>
    </submittedName>
</protein>
<proteinExistence type="predicted"/>
<comment type="caution">
    <text evidence="1">The sequence shown here is derived from an EMBL/GenBank/DDBJ whole genome shotgun (WGS) entry which is preliminary data.</text>
</comment>
<sequence length="97" mass="10514">VRVLAHHLAGSTASFVSPAVSWSIIDMPPPQDSTPPALRLCLAPPSFRLHLCPQSLWLCCCPLGLCLHLSRMSCQLDLGPPDPRGSSALRLHQLAPW</sequence>
<dbReference type="Proteomes" id="UP001529510">
    <property type="component" value="Unassembled WGS sequence"/>
</dbReference>
<gene>
    <name evidence="1" type="ORF">M9458_007170</name>
</gene>
<evidence type="ECO:0000313" key="2">
    <source>
        <dbReference type="Proteomes" id="UP001529510"/>
    </source>
</evidence>
<keyword evidence="2" id="KW-1185">Reference proteome</keyword>
<evidence type="ECO:0000313" key="1">
    <source>
        <dbReference type="EMBL" id="KAL0198630.1"/>
    </source>
</evidence>
<organism evidence="1 2">
    <name type="scientific">Cirrhinus mrigala</name>
    <name type="common">Mrigala</name>
    <dbReference type="NCBI Taxonomy" id="683832"/>
    <lineage>
        <taxon>Eukaryota</taxon>
        <taxon>Metazoa</taxon>
        <taxon>Chordata</taxon>
        <taxon>Craniata</taxon>
        <taxon>Vertebrata</taxon>
        <taxon>Euteleostomi</taxon>
        <taxon>Actinopterygii</taxon>
        <taxon>Neopterygii</taxon>
        <taxon>Teleostei</taxon>
        <taxon>Ostariophysi</taxon>
        <taxon>Cypriniformes</taxon>
        <taxon>Cyprinidae</taxon>
        <taxon>Labeoninae</taxon>
        <taxon>Labeonini</taxon>
        <taxon>Cirrhinus</taxon>
    </lineage>
</organism>
<accession>A0ABD0RJC5</accession>
<name>A0ABD0RJC5_CIRMR</name>
<dbReference type="AlphaFoldDB" id="A0ABD0RJC5"/>
<feature type="non-terminal residue" evidence="1">
    <location>
        <position position="97"/>
    </location>
</feature>